<protein>
    <recommendedName>
        <fullName evidence="2 6">Superoxide dismutase</fullName>
        <ecNumber evidence="2 6">1.15.1.1</ecNumber>
    </recommendedName>
</protein>
<evidence type="ECO:0000259" key="8">
    <source>
        <dbReference type="Pfam" id="PF02777"/>
    </source>
</evidence>
<dbReference type="GO" id="GO:0004784">
    <property type="term" value="F:superoxide dismutase activity"/>
    <property type="evidence" value="ECO:0007669"/>
    <property type="project" value="UniProtKB-EC"/>
</dbReference>
<feature type="domain" description="Manganese/iron superoxide dismutase C-terminal" evidence="8">
    <location>
        <begin position="96"/>
        <end position="194"/>
    </location>
</feature>
<evidence type="ECO:0000256" key="5">
    <source>
        <dbReference type="PIRSR" id="PIRSR000349-1"/>
    </source>
</evidence>
<evidence type="ECO:0000313" key="9">
    <source>
        <dbReference type="EMBL" id="TXJ11813.1"/>
    </source>
</evidence>
<dbReference type="InterPro" id="IPR019833">
    <property type="entry name" value="Mn/Fe_SOD_BS"/>
</dbReference>
<dbReference type="PRINTS" id="PR01703">
    <property type="entry name" value="MNSODISMTASE"/>
</dbReference>
<keyword evidence="3 5" id="KW-0479">Metal-binding</keyword>
<evidence type="ECO:0000256" key="4">
    <source>
        <dbReference type="ARBA" id="ARBA00023002"/>
    </source>
</evidence>
<dbReference type="EMBL" id="SAXT01000005">
    <property type="protein sequence ID" value="TXJ11813.1"/>
    <property type="molecule type" value="Genomic_DNA"/>
</dbReference>
<organism evidence="9 10">
    <name type="scientific">Brachyspira aalborgi</name>
    <dbReference type="NCBI Taxonomy" id="29522"/>
    <lineage>
        <taxon>Bacteria</taxon>
        <taxon>Pseudomonadati</taxon>
        <taxon>Spirochaetota</taxon>
        <taxon>Spirochaetia</taxon>
        <taxon>Brachyspirales</taxon>
        <taxon>Brachyspiraceae</taxon>
        <taxon>Brachyspira</taxon>
    </lineage>
</organism>
<dbReference type="Pfam" id="PF02777">
    <property type="entry name" value="Sod_Fe_C"/>
    <property type="match status" value="1"/>
</dbReference>
<evidence type="ECO:0000259" key="7">
    <source>
        <dbReference type="Pfam" id="PF00081"/>
    </source>
</evidence>
<dbReference type="Gene3D" id="3.55.40.20">
    <property type="entry name" value="Iron/manganese superoxide dismutase, C-terminal domain"/>
    <property type="match status" value="1"/>
</dbReference>
<dbReference type="EC" id="1.15.1.1" evidence="2 6"/>
<dbReference type="InterPro" id="IPR036314">
    <property type="entry name" value="SOD_C_sf"/>
</dbReference>
<feature type="domain" description="Manganese/iron superoxide dismutase N-terminal" evidence="7">
    <location>
        <begin position="2"/>
        <end position="86"/>
    </location>
</feature>
<proteinExistence type="inferred from homology"/>
<dbReference type="SUPFAM" id="SSF54719">
    <property type="entry name" value="Fe,Mn superoxide dismutase (SOD), C-terminal domain"/>
    <property type="match status" value="1"/>
</dbReference>
<comment type="catalytic activity">
    <reaction evidence="6">
        <text>2 superoxide + 2 H(+) = H2O2 + O2</text>
        <dbReference type="Rhea" id="RHEA:20696"/>
        <dbReference type="ChEBI" id="CHEBI:15378"/>
        <dbReference type="ChEBI" id="CHEBI:15379"/>
        <dbReference type="ChEBI" id="CHEBI:16240"/>
        <dbReference type="ChEBI" id="CHEBI:18421"/>
        <dbReference type="EC" id="1.15.1.1"/>
    </reaction>
</comment>
<dbReference type="Pfam" id="PF00081">
    <property type="entry name" value="Sod_Fe_N"/>
    <property type="match status" value="1"/>
</dbReference>
<evidence type="ECO:0000256" key="3">
    <source>
        <dbReference type="ARBA" id="ARBA00022723"/>
    </source>
</evidence>
<dbReference type="SUPFAM" id="SSF46609">
    <property type="entry name" value="Fe,Mn superoxide dismutase (SOD), N-terminal domain"/>
    <property type="match status" value="1"/>
</dbReference>
<dbReference type="InterPro" id="IPR019832">
    <property type="entry name" value="Mn/Fe_SOD_C"/>
</dbReference>
<dbReference type="InterPro" id="IPR001189">
    <property type="entry name" value="Mn/Fe_SOD"/>
</dbReference>
<dbReference type="InterPro" id="IPR019831">
    <property type="entry name" value="Mn/Fe_SOD_N"/>
</dbReference>
<sequence>MFELIKLPYGKEDLAPYMSSNTLDFHHGKHLNAYVTAVNDFVSKDKSLEGKSIEELILLSHNNADKQGLFNNAGQVYNHEEFFKVLKKSEKPSVPSELESKIKSDFGSFDAFKEAFTTAGKTQFGSGWAWLVLANGKLEVRKYPNAMNPIADKVHGLLTCDVWEHAYYLDYQNRRPDFLNTFVDHLVNWEYVAEKLKNAK</sequence>
<dbReference type="InterPro" id="IPR036324">
    <property type="entry name" value="Mn/Fe_SOD_N_sf"/>
</dbReference>
<dbReference type="PROSITE" id="PS00088">
    <property type="entry name" value="SOD_MN"/>
    <property type="match status" value="1"/>
</dbReference>
<keyword evidence="4 6" id="KW-0560">Oxidoreductase</keyword>
<dbReference type="RefSeq" id="WP_147758710.1">
    <property type="nucleotide sequence ID" value="NZ_SAXT01000005.1"/>
</dbReference>
<dbReference type="Gene3D" id="1.10.287.990">
    <property type="entry name" value="Fe,Mn superoxide dismutase (SOD) domain"/>
    <property type="match status" value="1"/>
</dbReference>
<dbReference type="Proteomes" id="UP000325116">
    <property type="component" value="Unassembled WGS sequence"/>
</dbReference>
<dbReference type="GO" id="GO:0046872">
    <property type="term" value="F:metal ion binding"/>
    <property type="evidence" value="ECO:0007669"/>
    <property type="project" value="UniProtKB-KW"/>
</dbReference>
<feature type="binding site" evidence="5">
    <location>
        <position position="26"/>
    </location>
    <ligand>
        <name>Mn(2+)</name>
        <dbReference type="ChEBI" id="CHEBI:29035"/>
    </ligand>
</feature>
<dbReference type="PIRSF" id="PIRSF000349">
    <property type="entry name" value="SODismutase"/>
    <property type="match status" value="1"/>
</dbReference>
<dbReference type="PANTHER" id="PTHR42769:SF3">
    <property type="entry name" value="SUPEROXIDE DISMUTASE [FE] 2, CHLOROPLASTIC"/>
    <property type="match status" value="1"/>
</dbReference>
<feature type="binding site" evidence="5">
    <location>
        <position position="161"/>
    </location>
    <ligand>
        <name>Mn(2+)</name>
        <dbReference type="ChEBI" id="CHEBI:29035"/>
    </ligand>
</feature>
<gene>
    <name evidence="9" type="ORF">EPJ80_08870</name>
</gene>
<reference evidence="9 10" key="1">
    <citation type="journal article" date="1992" name="Lakartidningen">
        <title>[Penicillin V and not amoxicillin is the first choice preparation in acute otitis].</title>
        <authorList>
            <person name="Kamme C."/>
            <person name="Lundgren K."/>
            <person name="Prellner K."/>
        </authorList>
    </citation>
    <scope>NUCLEOTIDE SEQUENCE [LARGE SCALE GENOMIC DNA]</scope>
    <source>
        <strain evidence="9 10">W1</strain>
    </source>
</reference>
<accession>A0A5C8CGM0</accession>
<evidence type="ECO:0000256" key="2">
    <source>
        <dbReference type="ARBA" id="ARBA00012682"/>
    </source>
</evidence>
<dbReference type="AlphaFoldDB" id="A0A5C8CGM0"/>
<comment type="caution">
    <text evidence="9">The sequence shown here is derived from an EMBL/GenBank/DDBJ whole genome shotgun (WGS) entry which is preliminary data.</text>
</comment>
<evidence type="ECO:0000313" key="10">
    <source>
        <dbReference type="Proteomes" id="UP000325116"/>
    </source>
</evidence>
<feature type="binding site" evidence="5">
    <location>
        <position position="79"/>
    </location>
    <ligand>
        <name>Mn(2+)</name>
        <dbReference type="ChEBI" id="CHEBI:29035"/>
    </ligand>
</feature>
<comment type="function">
    <text evidence="6">Destroys radicals which are normally produced within the cells and which are toxic to biological systems.</text>
</comment>
<name>A0A5C8CGM0_9SPIR</name>
<evidence type="ECO:0000256" key="1">
    <source>
        <dbReference type="ARBA" id="ARBA00008714"/>
    </source>
</evidence>
<feature type="binding site" evidence="5">
    <location>
        <position position="165"/>
    </location>
    <ligand>
        <name>Mn(2+)</name>
        <dbReference type="ChEBI" id="CHEBI:29035"/>
    </ligand>
</feature>
<evidence type="ECO:0000256" key="6">
    <source>
        <dbReference type="RuleBase" id="RU000414"/>
    </source>
</evidence>
<dbReference type="PANTHER" id="PTHR42769">
    <property type="entry name" value="SUPEROXIDE DISMUTASE"/>
    <property type="match status" value="1"/>
</dbReference>
<comment type="similarity">
    <text evidence="1 6">Belongs to the iron/manganese superoxide dismutase family.</text>
</comment>